<keyword evidence="6 10" id="KW-0067">ATP-binding</keyword>
<accession>A0ABS4NEA0</accession>
<keyword evidence="7" id="KW-1278">Translocase</keyword>
<evidence type="ECO:0000256" key="5">
    <source>
        <dbReference type="ARBA" id="ARBA00022741"/>
    </source>
</evidence>
<evidence type="ECO:0000256" key="2">
    <source>
        <dbReference type="ARBA" id="ARBA00005417"/>
    </source>
</evidence>
<dbReference type="NCBIfam" id="TIGR04520">
    <property type="entry name" value="ECF_ATPase_1"/>
    <property type="match status" value="1"/>
</dbReference>
<dbReference type="NCBIfam" id="NF010167">
    <property type="entry name" value="PRK13648.1"/>
    <property type="match status" value="1"/>
</dbReference>
<dbReference type="RefSeq" id="WP_209453811.1">
    <property type="nucleotide sequence ID" value="NZ_JAGGLT010000014.1"/>
</dbReference>
<comment type="subcellular location">
    <subcellularLocation>
        <location evidence="1">Cell membrane</location>
        <topology evidence="1">Peripheral membrane protein</topology>
    </subcellularLocation>
</comment>
<evidence type="ECO:0000256" key="6">
    <source>
        <dbReference type="ARBA" id="ARBA00022840"/>
    </source>
</evidence>
<evidence type="ECO:0000256" key="1">
    <source>
        <dbReference type="ARBA" id="ARBA00004202"/>
    </source>
</evidence>
<keyword evidence="3" id="KW-0813">Transport</keyword>
<dbReference type="CDD" id="cd03225">
    <property type="entry name" value="ABC_cobalt_CbiO_domain1"/>
    <property type="match status" value="1"/>
</dbReference>
<name>A0ABS4NEA0_9THEO</name>
<protein>
    <submittedName>
        <fullName evidence="10">Energy-coupling factor transport system ATP-binding protein</fullName>
        <ecNumber evidence="10">3.6.3.-</ecNumber>
    </submittedName>
</protein>
<evidence type="ECO:0000256" key="7">
    <source>
        <dbReference type="ARBA" id="ARBA00022967"/>
    </source>
</evidence>
<evidence type="ECO:0000259" key="9">
    <source>
        <dbReference type="PROSITE" id="PS50893"/>
    </source>
</evidence>
<dbReference type="PANTHER" id="PTHR43553">
    <property type="entry name" value="HEAVY METAL TRANSPORTER"/>
    <property type="match status" value="1"/>
</dbReference>
<evidence type="ECO:0000256" key="8">
    <source>
        <dbReference type="ARBA" id="ARBA00023136"/>
    </source>
</evidence>
<keyword evidence="5" id="KW-0547">Nucleotide-binding</keyword>
<dbReference type="SUPFAM" id="SSF52540">
    <property type="entry name" value="P-loop containing nucleoside triphosphate hydrolases"/>
    <property type="match status" value="1"/>
</dbReference>
<dbReference type="InterPro" id="IPR003593">
    <property type="entry name" value="AAA+_ATPase"/>
</dbReference>
<comment type="caution">
    <text evidence="10">The sequence shown here is derived from an EMBL/GenBank/DDBJ whole genome shotgun (WGS) entry which is preliminary data.</text>
</comment>
<dbReference type="PROSITE" id="PS50893">
    <property type="entry name" value="ABC_TRANSPORTER_2"/>
    <property type="match status" value="1"/>
</dbReference>
<evidence type="ECO:0000256" key="4">
    <source>
        <dbReference type="ARBA" id="ARBA00022475"/>
    </source>
</evidence>
<dbReference type="InterPro" id="IPR015856">
    <property type="entry name" value="ABC_transpr_CbiO/EcfA_su"/>
</dbReference>
<dbReference type="Pfam" id="PF00005">
    <property type="entry name" value="ABC_tran"/>
    <property type="match status" value="1"/>
</dbReference>
<dbReference type="GO" id="GO:0005524">
    <property type="term" value="F:ATP binding"/>
    <property type="evidence" value="ECO:0007669"/>
    <property type="project" value="UniProtKB-KW"/>
</dbReference>
<proteinExistence type="inferred from homology"/>
<evidence type="ECO:0000256" key="3">
    <source>
        <dbReference type="ARBA" id="ARBA00022448"/>
    </source>
</evidence>
<evidence type="ECO:0000313" key="10">
    <source>
        <dbReference type="EMBL" id="MBP2071997.1"/>
    </source>
</evidence>
<dbReference type="PANTHER" id="PTHR43553:SF24">
    <property type="entry name" value="ENERGY-COUPLING FACTOR TRANSPORTER ATP-BINDING PROTEIN ECFA1"/>
    <property type="match status" value="1"/>
</dbReference>
<dbReference type="PROSITE" id="PS00211">
    <property type="entry name" value="ABC_TRANSPORTER_1"/>
    <property type="match status" value="1"/>
</dbReference>
<keyword evidence="4" id="KW-1003">Cell membrane</keyword>
<reference evidence="10" key="1">
    <citation type="submission" date="2021-03" db="EMBL/GenBank/DDBJ databases">
        <title>Genomic Encyclopedia of Type Strains, Phase IV (KMG-IV): sequencing the most valuable type-strain genomes for metagenomic binning, comparative biology and taxonomic classification.</title>
        <authorList>
            <person name="Goeker M."/>
        </authorList>
    </citation>
    <scope>NUCLEOTIDE SEQUENCE</scope>
    <source>
        <strain evidence="10">DSM 101588</strain>
    </source>
</reference>
<dbReference type="GO" id="GO:0016787">
    <property type="term" value="F:hydrolase activity"/>
    <property type="evidence" value="ECO:0007669"/>
    <property type="project" value="UniProtKB-KW"/>
</dbReference>
<dbReference type="InterPro" id="IPR003439">
    <property type="entry name" value="ABC_transporter-like_ATP-bd"/>
</dbReference>
<dbReference type="SMART" id="SM00382">
    <property type="entry name" value="AAA"/>
    <property type="match status" value="1"/>
</dbReference>
<keyword evidence="10" id="KW-0378">Hydrolase</keyword>
<dbReference type="EMBL" id="JAGGLT010000014">
    <property type="protein sequence ID" value="MBP2071997.1"/>
    <property type="molecule type" value="Genomic_DNA"/>
</dbReference>
<dbReference type="Proteomes" id="UP001166402">
    <property type="component" value="Unassembled WGS sequence"/>
</dbReference>
<evidence type="ECO:0000313" key="11">
    <source>
        <dbReference type="Proteomes" id="UP001166402"/>
    </source>
</evidence>
<keyword evidence="8" id="KW-0472">Membrane</keyword>
<dbReference type="EC" id="3.6.3.-" evidence="10"/>
<dbReference type="Gene3D" id="3.40.50.300">
    <property type="entry name" value="P-loop containing nucleotide triphosphate hydrolases"/>
    <property type="match status" value="1"/>
</dbReference>
<dbReference type="InterPro" id="IPR030947">
    <property type="entry name" value="EcfA_1"/>
</dbReference>
<organism evidence="10 11">
    <name type="scientific">Thermoanaerobacterium butyriciformans</name>
    <dbReference type="NCBI Taxonomy" id="1702242"/>
    <lineage>
        <taxon>Bacteria</taxon>
        <taxon>Bacillati</taxon>
        <taxon>Bacillota</taxon>
        <taxon>Clostridia</taxon>
        <taxon>Thermoanaerobacterales</taxon>
        <taxon>Thermoanaerobacteraceae</taxon>
        <taxon>Thermoanaerobacterium</taxon>
    </lineage>
</organism>
<comment type="similarity">
    <text evidence="2">Belongs to the ABC transporter superfamily.</text>
</comment>
<gene>
    <name evidence="10" type="ORF">J2Z80_001518</name>
</gene>
<dbReference type="InterPro" id="IPR027417">
    <property type="entry name" value="P-loop_NTPase"/>
</dbReference>
<feature type="domain" description="ABC transporter" evidence="9">
    <location>
        <begin position="5"/>
        <end position="245"/>
    </location>
</feature>
<sequence length="281" mass="31417">MENIIMARDLTFSYETGNEENKKKIVLNSLNIDLEEGKFIAIIGHNGSGKSTLAKHFNALLMPTEGDVYVNGMNTKDSAHVWDIRQTAGMVFQNPDNQLVATVVEEDVAFGPENLGIDPKEIRKRVDFALNAVDMFKYKDSAPHMLSGGQKQRIAIAGVIAMRPQCIILDEPTAMLDPMGRKEVINTIQRLNKENGITIILITHFMEEAVLADRVIVMDDGNIALDGTPKEVFKEVKKLKDLGLDVPQVTELAYKLKQEGIDIPTEILTVDEMVRFICQYK</sequence>
<keyword evidence="11" id="KW-1185">Reference proteome</keyword>
<dbReference type="InterPro" id="IPR017871">
    <property type="entry name" value="ABC_transporter-like_CS"/>
</dbReference>
<dbReference type="InterPro" id="IPR050095">
    <property type="entry name" value="ECF_ABC_transporter_ATP-bd"/>
</dbReference>